<evidence type="ECO:0000256" key="1">
    <source>
        <dbReference type="SAM" id="Coils"/>
    </source>
</evidence>
<accession>A0A2M6WD09</accession>
<keyword evidence="1" id="KW-0175">Coiled coil</keyword>
<dbReference type="EMBL" id="PFBO01000028">
    <property type="protein sequence ID" value="PIT90666.1"/>
    <property type="molecule type" value="Genomic_DNA"/>
</dbReference>
<proteinExistence type="predicted"/>
<protein>
    <submittedName>
        <fullName evidence="2">Uncharacterized protein</fullName>
    </submittedName>
</protein>
<dbReference type="AlphaFoldDB" id="A0A2M6WD09"/>
<sequence>MIEVIDYIFREGCGKSLQSILNSSRYAELRDTQDNLFIQHPEDTDTGIALRTGHLHIGRLFNTLNEAEAIAVARKINAPEFGCGLELRSLIQVLGESIVEAATECLPDEVKFWAKDWQKSDPDQQLAICKKVFSIFLSEDQKFENKGELTMDWVMESIRLRHSKYLKKSVVQVLPRQYGSWNPETSAVDCVGKAQMLIAFARLAGIKTMTLDPIMNSKRLINNWRKQAKRIVMDDINNRGLIADKSFMSSLMAEMTYQNHIETFADLYADFHAGVAFQLADQRWVLIDPHVINWGVFSAEWNLDHVYGTLLKYQDVLPGLSLISLDHKTPQRLRQEEFSKLEKLLERSRNLEKQTRTASLEDIVEILIDSKEIFFILDSLGQMPSINNLFQHINAAQQREFLKGLILGLIIGEQDQLMDVMLSMVNNPNFLKERIDSILTYYHSLVMDQFMDQLTVGGGLLHYACEFSLPEYHIAMAAINSVSLHLFSENRDERFFVDYAFDQLNLTNCIPNSFTVGNKDSNLAVAASEALKVMPFIHSFSRQRLKDYNQIGGKL</sequence>
<evidence type="ECO:0000313" key="3">
    <source>
        <dbReference type="Proteomes" id="UP000230543"/>
    </source>
</evidence>
<reference evidence="3" key="1">
    <citation type="submission" date="2017-09" db="EMBL/GenBank/DDBJ databases">
        <title>Depth-based differentiation of microbial function through sediment-hosted aquifers and enrichment of novel symbionts in the deep terrestrial subsurface.</title>
        <authorList>
            <person name="Probst A.J."/>
            <person name="Ladd B."/>
            <person name="Jarett J.K."/>
            <person name="Geller-Mcgrath D.E."/>
            <person name="Sieber C.M.K."/>
            <person name="Emerson J.B."/>
            <person name="Anantharaman K."/>
            <person name="Thomas B.C."/>
            <person name="Malmstrom R."/>
            <person name="Stieglmeier M."/>
            <person name="Klingl A."/>
            <person name="Woyke T."/>
            <person name="Ryan C.M."/>
            <person name="Banfield J.F."/>
        </authorList>
    </citation>
    <scope>NUCLEOTIDE SEQUENCE [LARGE SCALE GENOMIC DNA]</scope>
</reference>
<feature type="coiled-coil region" evidence="1">
    <location>
        <begin position="334"/>
        <end position="361"/>
    </location>
</feature>
<comment type="caution">
    <text evidence="2">The sequence shown here is derived from an EMBL/GenBank/DDBJ whole genome shotgun (WGS) entry which is preliminary data.</text>
</comment>
<dbReference type="Proteomes" id="UP000230543">
    <property type="component" value="Unassembled WGS sequence"/>
</dbReference>
<name>A0A2M6WD09_9BACT</name>
<evidence type="ECO:0000313" key="2">
    <source>
        <dbReference type="EMBL" id="PIT90666.1"/>
    </source>
</evidence>
<organism evidence="2 3">
    <name type="scientific">Candidatus Komeilibacteria bacterium CG10_big_fil_rev_8_21_14_0_10_41_13</name>
    <dbReference type="NCBI Taxonomy" id="1974476"/>
    <lineage>
        <taxon>Bacteria</taxon>
        <taxon>Candidatus Komeiliibacteriota</taxon>
    </lineage>
</organism>
<gene>
    <name evidence="2" type="ORF">COU22_00920</name>
</gene>